<sequence length="154" mass="17487">MARKSDPLKLIFAVGKATYKAGLAASREADKRAKANSAAQNRAFREQERINNSNRKAQEREQSRLHAEIERKGRLAAKEQEQNAKLVAKINEQKAREQEKIDKQFDFGATSFDDKVRNRILKSSLLRAVLYVKDTQNCSLIDAITTTQQLTQNP</sequence>
<comment type="caution">
    <text evidence="2">The sequence shown here is derived from an EMBL/GenBank/DDBJ whole genome shotgun (WGS) entry which is preliminary data.</text>
</comment>
<dbReference type="AlphaFoldDB" id="A0A2W7NEZ7"/>
<name>A0A2W7NEZ7_9BACT</name>
<organism evidence="2 3">
    <name type="scientific">Breznakibacter xylanolyticus</name>
    <dbReference type="NCBI Taxonomy" id="990"/>
    <lineage>
        <taxon>Bacteria</taxon>
        <taxon>Pseudomonadati</taxon>
        <taxon>Bacteroidota</taxon>
        <taxon>Bacteroidia</taxon>
        <taxon>Marinilabiliales</taxon>
        <taxon>Marinilabiliaceae</taxon>
        <taxon>Breznakibacter</taxon>
    </lineage>
</organism>
<protein>
    <submittedName>
        <fullName evidence="2">Uncharacterized protein</fullName>
    </submittedName>
</protein>
<dbReference type="RefSeq" id="WP_111444810.1">
    <property type="nucleotide sequence ID" value="NZ_QKZK01000007.1"/>
</dbReference>
<dbReference type="EMBL" id="QKZK01000007">
    <property type="protein sequence ID" value="PZX18063.1"/>
    <property type="molecule type" value="Genomic_DNA"/>
</dbReference>
<evidence type="ECO:0000313" key="3">
    <source>
        <dbReference type="Proteomes" id="UP000249239"/>
    </source>
</evidence>
<feature type="region of interest" description="Disordered" evidence="1">
    <location>
        <begin position="28"/>
        <end position="64"/>
    </location>
</feature>
<dbReference type="Proteomes" id="UP000249239">
    <property type="component" value="Unassembled WGS sequence"/>
</dbReference>
<proteinExistence type="predicted"/>
<evidence type="ECO:0000313" key="2">
    <source>
        <dbReference type="EMBL" id="PZX18063.1"/>
    </source>
</evidence>
<evidence type="ECO:0000256" key="1">
    <source>
        <dbReference type="SAM" id="MobiDB-lite"/>
    </source>
</evidence>
<keyword evidence="3" id="KW-1185">Reference proteome</keyword>
<accession>A0A2W7NEZ7</accession>
<gene>
    <name evidence="2" type="ORF">LX69_01099</name>
</gene>
<reference evidence="2 3" key="1">
    <citation type="submission" date="2018-06" db="EMBL/GenBank/DDBJ databases">
        <title>Genomic Encyclopedia of Archaeal and Bacterial Type Strains, Phase II (KMG-II): from individual species to whole genera.</title>
        <authorList>
            <person name="Goeker M."/>
        </authorList>
    </citation>
    <scope>NUCLEOTIDE SEQUENCE [LARGE SCALE GENOMIC DNA]</scope>
    <source>
        <strain evidence="2 3">DSM 6779</strain>
    </source>
</reference>